<dbReference type="PANTHER" id="PTHR20855">
    <property type="entry name" value="ADIPOR/PROGESTIN RECEPTOR-RELATED"/>
    <property type="match status" value="1"/>
</dbReference>
<evidence type="ECO:0000256" key="4">
    <source>
        <dbReference type="ARBA" id="ARBA00023136"/>
    </source>
</evidence>
<dbReference type="EMBL" id="BMNI01000004">
    <property type="protein sequence ID" value="GGO89628.1"/>
    <property type="molecule type" value="Genomic_DNA"/>
</dbReference>
<keyword evidence="8" id="KW-1185">Reference proteome</keyword>
<feature type="transmembrane region" description="Helical" evidence="6">
    <location>
        <begin position="168"/>
        <end position="187"/>
    </location>
</feature>
<evidence type="ECO:0000256" key="1">
    <source>
        <dbReference type="ARBA" id="ARBA00004141"/>
    </source>
</evidence>
<name>A0ABQ2N9L2_9ACTN</name>
<protein>
    <recommendedName>
        <fullName evidence="9">Hemolysin III family protein</fullName>
    </recommendedName>
</protein>
<feature type="transmembrane region" description="Helical" evidence="6">
    <location>
        <begin position="222"/>
        <end position="245"/>
    </location>
</feature>
<feature type="transmembrane region" description="Helical" evidence="6">
    <location>
        <begin position="77"/>
        <end position="97"/>
    </location>
</feature>
<keyword evidence="4 6" id="KW-0472">Membrane</keyword>
<dbReference type="Proteomes" id="UP000655410">
    <property type="component" value="Unassembled WGS sequence"/>
</dbReference>
<keyword evidence="3 6" id="KW-1133">Transmembrane helix</keyword>
<comment type="subcellular location">
    <subcellularLocation>
        <location evidence="1">Membrane</location>
        <topology evidence="1">Multi-pass membrane protein</topology>
    </subcellularLocation>
</comment>
<reference evidence="8" key="1">
    <citation type="journal article" date="2019" name="Int. J. Syst. Evol. Microbiol.">
        <title>The Global Catalogue of Microorganisms (GCM) 10K type strain sequencing project: providing services to taxonomists for standard genome sequencing and annotation.</title>
        <authorList>
            <consortium name="The Broad Institute Genomics Platform"/>
            <consortium name="The Broad Institute Genome Sequencing Center for Infectious Disease"/>
            <person name="Wu L."/>
            <person name="Ma J."/>
        </authorList>
    </citation>
    <scope>NUCLEOTIDE SEQUENCE [LARGE SCALE GENOMIC DNA]</scope>
    <source>
        <strain evidence="8">CGMCC 4.7371</strain>
    </source>
</reference>
<evidence type="ECO:0000313" key="8">
    <source>
        <dbReference type="Proteomes" id="UP000655410"/>
    </source>
</evidence>
<proteinExistence type="predicted"/>
<feature type="region of interest" description="Disordered" evidence="5">
    <location>
        <begin position="1"/>
        <end position="26"/>
    </location>
</feature>
<comment type="caution">
    <text evidence="7">The sequence shown here is derived from an EMBL/GenBank/DDBJ whole genome shotgun (WGS) entry which is preliminary data.</text>
</comment>
<evidence type="ECO:0000256" key="5">
    <source>
        <dbReference type="SAM" id="MobiDB-lite"/>
    </source>
</evidence>
<sequence>MNQTTRPDHDDAPQSRRGAAKERAEAVVDRAVDRAGNARDRAVGVASNARDKASEARDRAIEAVSDKLDELKPHLRGWLHAGMIPLLTAAFAVLIVLSPTTITKVGSSIYAASALLLFGVSGIYHRGTWAPRMWAFWRRFDHANIYVFIAGTYTPIAFLYLHGGPRWTMIGVAWGCALAGLIFKIGWPHAPRWVSMLYVVMGWLAVFFIPQFHQGAHQFPTWVNVSTFTLIAAGGVIYSLGAVVYATKRPNPSPTWFGFHEVFHLMTVLAFVCHYIAVSIATYSLR</sequence>
<evidence type="ECO:0000256" key="2">
    <source>
        <dbReference type="ARBA" id="ARBA00022692"/>
    </source>
</evidence>
<evidence type="ECO:0008006" key="9">
    <source>
        <dbReference type="Google" id="ProtNLM"/>
    </source>
</evidence>
<dbReference type="Pfam" id="PF03006">
    <property type="entry name" value="HlyIII"/>
    <property type="match status" value="1"/>
</dbReference>
<dbReference type="PANTHER" id="PTHR20855:SF3">
    <property type="entry name" value="LD03007P"/>
    <property type="match status" value="1"/>
</dbReference>
<dbReference type="InterPro" id="IPR004254">
    <property type="entry name" value="AdipoR/HlyIII-related"/>
</dbReference>
<keyword evidence="2 6" id="KW-0812">Transmembrane</keyword>
<evidence type="ECO:0000256" key="6">
    <source>
        <dbReference type="SAM" id="Phobius"/>
    </source>
</evidence>
<organism evidence="7 8">
    <name type="scientific">Nocardioides phosphati</name>
    <dbReference type="NCBI Taxonomy" id="1867775"/>
    <lineage>
        <taxon>Bacteria</taxon>
        <taxon>Bacillati</taxon>
        <taxon>Actinomycetota</taxon>
        <taxon>Actinomycetes</taxon>
        <taxon>Propionibacteriales</taxon>
        <taxon>Nocardioidaceae</taxon>
        <taxon>Nocardioides</taxon>
    </lineage>
</organism>
<feature type="transmembrane region" description="Helical" evidence="6">
    <location>
        <begin position="109"/>
        <end position="125"/>
    </location>
</feature>
<feature type="transmembrane region" description="Helical" evidence="6">
    <location>
        <begin position="265"/>
        <end position="285"/>
    </location>
</feature>
<evidence type="ECO:0000256" key="3">
    <source>
        <dbReference type="ARBA" id="ARBA00022989"/>
    </source>
</evidence>
<gene>
    <name evidence="7" type="ORF">GCM10011584_19540</name>
</gene>
<feature type="transmembrane region" description="Helical" evidence="6">
    <location>
        <begin position="145"/>
        <end position="161"/>
    </location>
</feature>
<feature type="transmembrane region" description="Helical" evidence="6">
    <location>
        <begin position="193"/>
        <end position="210"/>
    </location>
</feature>
<accession>A0ABQ2N9L2</accession>
<evidence type="ECO:0000313" key="7">
    <source>
        <dbReference type="EMBL" id="GGO89628.1"/>
    </source>
</evidence>
<dbReference type="RefSeq" id="WP_188783829.1">
    <property type="nucleotide sequence ID" value="NZ_BMNI01000004.1"/>
</dbReference>